<feature type="transmembrane region" description="Helical" evidence="1">
    <location>
        <begin position="202"/>
        <end position="223"/>
    </location>
</feature>
<accession>A0A7G5EGV3</accession>
<proteinExistence type="predicted"/>
<dbReference type="Pfam" id="PF01757">
    <property type="entry name" value="Acyl_transf_3"/>
    <property type="match status" value="1"/>
</dbReference>
<dbReference type="PANTHER" id="PTHR23028">
    <property type="entry name" value="ACETYLTRANSFERASE"/>
    <property type="match status" value="1"/>
</dbReference>
<evidence type="ECO:0000313" key="4">
    <source>
        <dbReference type="Proteomes" id="UP000515240"/>
    </source>
</evidence>
<feature type="transmembrane region" description="Helical" evidence="1">
    <location>
        <begin position="152"/>
        <end position="171"/>
    </location>
</feature>
<feature type="domain" description="Acyltransferase 3" evidence="2">
    <location>
        <begin position="11"/>
        <end position="340"/>
    </location>
</feature>
<dbReference type="KEGG" id="cpis:HS961_10530"/>
<keyword evidence="4" id="KW-1185">Reference proteome</keyword>
<keyword evidence="1" id="KW-0472">Membrane</keyword>
<reference evidence="3 4" key="1">
    <citation type="journal article" date="2020" name="G3 (Bethesda)">
        <title>CeMbio - The Caenorhabditis elegans Microbiome Resource.</title>
        <authorList>
            <person name="Dirksen P."/>
            <person name="Assie A."/>
            <person name="Zimmermann J."/>
            <person name="Zhang F."/>
            <person name="Tietje A.M."/>
            <person name="Marsh S.A."/>
            <person name="Felix M.A."/>
            <person name="Shapira M."/>
            <person name="Kaleta C."/>
            <person name="Schulenburg H."/>
            <person name="Samuel B."/>
        </authorList>
    </citation>
    <scope>NUCLEOTIDE SEQUENCE [LARGE SCALE GENOMIC DNA]</scope>
    <source>
        <strain evidence="3 4">BIGb0172</strain>
    </source>
</reference>
<keyword evidence="1" id="KW-0812">Transmembrane</keyword>
<feature type="transmembrane region" description="Helical" evidence="1">
    <location>
        <begin position="99"/>
        <end position="119"/>
    </location>
</feature>
<feature type="transmembrane region" description="Helical" evidence="1">
    <location>
        <begin position="257"/>
        <end position="278"/>
    </location>
</feature>
<feature type="transmembrane region" description="Helical" evidence="1">
    <location>
        <begin position="290"/>
        <end position="309"/>
    </location>
</feature>
<dbReference type="InterPro" id="IPR002656">
    <property type="entry name" value="Acyl_transf_3_dom"/>
</dbReference>
<dbReference type="GO" id="GO:0000271">
    <property type="term" value="P:polysaccharide biosynthetic process"/>
    <property type="evidence" value="ECO:0007669"/>
    <property type="project" value="TreeGrafter"/>
</dbReference>
<feature type="transmembrane region" description="Helical" evidence="1">
    <location>
        <begin position="15"/>
        <end position="34"/>
    </location>
</feature>
<evidence type="ECO:0000259" key="2">
    <source>
        <dbReference type="Pfam" id="PF01757"/>
    </source>
</evidence>
<feature type="transmembrane region" description="Helical" evidence="1">
    <location>
        <begin position="55"/>
        <end position="79"/>
    </location>
</feature>
<feature type="transmembrane region" description="Helical" evidence="1">
    <location>
        <begin position="321"/>
        <end position="341"/>
    </location>
</feature>
<keyword evidence="3" id="KW-0012">Acyltransferase</keyword>
<evidence type="ECO:0000313" key="3">
    <source>
        <dbReference type="EMBL" id="QMV73228.1"/>
    </source>
</evidence>
<dbReference type="AlphaFoldDB" id="A0A7G5EGV3"/>
<dbReference type="GO" id="GO:0016747">
    <property type="term" value="F:acyltransferase activity, transferring groups other than amino-acyl groups"/>
    <property type="evidence" value="ECO:0007669"/>
    <property type="project" value="InterPro"/>
</dbReference>
<name>A0A7G5EGV3_9BURK</name>
<dbReference type="Proteomes" id="UP000515240">
    <property type="component" value="Chromosome"/>
</dbReference>
<evidence type="ECO:0000256" key="1">
    <source>
        <dbReference type="SAM" id="Phobius"/>
    </source>
</evidence>
<organism evidence="3 4">
    <name type="scientific">Comamonas piscis</name>
    <dbReference type="NCBI Taxonomy" id="1562974"/>
    <lineage>
        <taxon>Bacteria</taxon>
        <taxon>Pseudomonadati</taxon>
        <taxon>Pseudomonadota</taxon>
        <taxon>Betaproteobacteria</taxon>
        <taxon>Burkholderiales</taxon>
        <taxon>Comamonadaceae</taxon>
        <taxon>Comamonas</taxon>
    </lineage>
</organism>
<dbReference type="PANTHER" id="PTHR23028:SF131">
    <property type="entry name" value="BLR2367 PROTEIN"/>
    <property type="match status" value="1"/>
</dbReference>
<sequence length="373" mass="42595">MGTPIRHASISNIDFLRGIAAIVVLVWHYQHFFYPQAAVGLKDRSIQPFFTNLRWLYEYGSHGVQFFWILSGFVFFHAYQGRQDVSFREFAVTRFSRLYPLHLATLLLVAVLQFVSFRILGHYQIYPFNDLYHFLLNLFMISHWGLQKGWSFNAPIWSVSVEIIIYGLFFAYVKSTRITLLTATAWFILSWVAFQGISSTNAFSQCALLFILGGAVHQLHIYIGRLLPSLVCALLSSSLLALVIYALYLKGEWSQSWVYFGIFPASIWMCASFEQVGVSFGKAGHVVGNLTYASYLIHIPIQIAVMTAMDTANLDRISIVQSPSFFVVFLITVCLSSYWIFQNIELPLKQFIRQRLLRSRISTAFQPPQAPAG</sequence>
<keyword evidence="1" id="KW-1133">Transmembrane helix</keyword>
<feature type="transmembrane region" description="Helical" evidence="1">
    <location>
        <begin position="178"/>
        <end position="196"/>
    </location>
</feature>
<dbReference type="GO" id="GO:0016020">
    <property type="term" value="C:membrane"/>
    <property type="evidence" value="ECO:0007669"/>
    <property type="project" value="TreeGrafter"/>
</dbReference>
<gene>
    <name evidence="3" type="ORF">HS961_10530</name>
</gene>
<dbReference type="RefSeq" id="WP_182327724.1">
    <property type="nucleotide sequence ID" value="NZ_CP058554.1"/>
</dbReference>
<feature type="transmembrane region" description="Helical" evidence="1">
    <location>
        <begin position="230"/>
        <end position="251"/>
    </location>
</feature>
<dbReference type="InterPro" id="IPR050879">
    <property type="entry name" value="Acyltransferase_3"/>
</dbReference>
<keyword evidence="3" id="KW-0808">Transferase</keyword>
<dbReference type="EMBL" id="CP058554">
    <property type="protein sequence ID" value="QMV73228.1"/>
    <property type="molecule type" value="Genomic_DNA"/>
</dbReference>
<protein>
    <submittedName>
        <fullName evidence="3">Acyltransferase</fullName>
    </submittedName>
</protein>